<keyword evidence="5" id="KW-0029">Amino-acid transport</keyword>
<evidence type="ECO:0000256" key="6">
    <source>
        <dbReference type="ARBA" id="ARBA00022989"/>
    </source>
</evidence>
<comment type="subcellular location">
    <subcellularLocation>
        <location evidence="1">Cell membrane</location>
        <topology evidence="1">Multi-pass membrane protein</topology>
    </subcellularLocation>
</comment>
<feature type="transmembrane region" description="Helical" evidence="9">
    <location>
        <begin position="6"/>
        <end position="26"/>
    </location>
</feature>
<accession>A0A511DD29</accession>
<feature type="transmembrane region" description="Helical" evidence="9">
    <location>
        <begin position="217"/>
        <end position="246"/>
    </location>
</feature>
<protein>
    <submittedName>
        <fullName evidence="10">Branched-chain amino acid ABC transporter permease</fullName>
    </submittedName>
</protein>
<evidence type="ECO:0000313" key="11">
    <source>
        <dbReference type="Proteomes" id="UP000321685"/>
    </source>
</evidence>
<feature type="transmembrane region" description="Helical" evidence="9">
    <location>
        <begin position="56"/>
        <end position="78"/>
    </location>
</feature>
<dbReference type="PANTHER" id="PTHR11795:SF442">
    <property type="entry name" value="ABC TRANSPORTER ATP-BINDING PROTEIN"/>
    <property type="match status" value="1"/>
</dbReference>
<dbReference type="GO" id="GO:0006865">
    <property type="term" value="P:amino acid transport"/>
    <property type="evidence" value="ECO:0007669"/>
    <property type="project" value="UniProtKB-KW"/>
</dbReference>
<keyword evidence="3" id="KW-1003">Cell membrane</keyword>
<dbReference type="Pfam" id="PF02653">
    <property type="entry name" value="BPD_transp_2"/>
    <property type="match status" value="1"/>
</dbReference>
<feature type="transmembrane region" description="Helical" evidence="9">
    <location>
        <begin position="31"/>
        <end position="50"/>
    </location>
</feature>
<proteinExistence type="inferred from homology"/>
<keyword evidence="6 9" id="KW-1133">Transmembrane helix</keyword>
<organism evidence="10 11">
    <name type="scientific">Pseudonocardia sulfidoxydans NBRC 16205</name>
    <dbReference type="NCBI Taxonomy" id="1223511"/>
    <lineage>
        <taxon>Bacteria</taxon>
        <taxon>Bacillati</taxon>
        <taxon>Actinomycetota</taxon>
        <taxon>Actinomycetes</taxon>
        <taxon>Pseudonocardiales</taxon>
        <taxon>Pseudonocardiaceae</taxon>
        <taxon>Pseudonocardia</taxon>
    </lineage>
</organism>
<evidence type="ECO:0000256" key="3">
    <source>
        <dbReference type="ARBA" id="ARBA00022475"/>
    </source>
</evidence>
<feature type="transmembrane region" description="Helical" evidence="9">
    <location>
        <begin position="252"/>
        <end position="272"/>
    </location>
</feature>
<keyword evidence="7 9" id="KW-0472">Membrane</keyword>
<reference evidence="10 11" key="1">
    <citation type="submission" date="2019-07" db="EMBL/GenBank/DDBJ databases">
        <title>Whole genome shotgun sequence of Pseudonocardia sulfidoxydans NBRC 16205.</title>
        <authorList>
            <person name="Hosoyama A."/>
            <person name="Uohara A."/>
            <person name="Ohji S."/>
            <person name="Ichikawa N."/>
        </authorList>
    </citation>
    <scope>NUCLEOTIDE SEQUENCE [LARGE SCALE GENOMIC DNA]</scope>
    <source>
        <strain evidence="10 11">NBRC 16205</strain>
    </source>
</reference>
<dbReference type="InterPro" id="IPR052157">
    <property type="entry name" value="BCAA_transport_permease"/>
</dbReference>
<name>A0A511DD29_9PSEU</name>
<gene>
    <name evidence="10" type="ORF">PSU4_16640</name>
</gene>
<dbReference type="AlphaFoldDB" id="A0A511DD29"/>
<evidence type="ECO:0000256" key="7">
    <source>
        <dbReference type="ARBA" id="ARBA00023136"/>
    </source>
</evidence>
<sequence>MIVQLLNGLAFGVLLLVLSTGLALIFGLRGIVNFAHGAVYMLAAYVGFTISERMTYWVAIVVTPIVFALIGVLADRFGFRYLTKRGELDMVLLTFGLTFVLTDVVQSVWGLGAKTVDAPAGLQGSTAIGGVDYPTYRLFVIAIGLVVGIALMMWLRRSTIGLHVRASSTARDVAAVVGIDVDRVSAVVVGLGAGMAGLAGVLAGPYLSLSPTMGAEILVLTFIVVVVGGLGSIGGAMAAAIILGLLSTLSSAYSPDIGAYVPYLLMVVVLLVRPRGLAGTRSA</sequence>
<dbReference type="PANTHER" id="PTHR11795">
    <property type="entry name" value="BRANCHED-CHAIN AMINO ACID TRANSPORT SYSTEM PERMEASE PROTEIN LIVH"/>
    <property type="match status" value="1"/>
</dbReference>
<evidence type="ECO:0000256" key="9">
    <source>
        <dbReference type="SAM" id="Phobius"/>
    </source>
</evidence>
<evidence type="ECO:0000256" key="8">
    <source>
        <dbReference type="ARBA" id="ARBA00037998"/>
    </source>
</evidence>
<evidence type="ECO:0000256" key="4">
    <source>
        <dbReference type="ARBA" id="ARBA00022692"/>
    </source>
</evidence>
<keyword evidence="11" id="KW-1185">Reference proteome</keyword>
<dbReference type="GO" id="GO:0005886">
    <property type="term" value="C:plasma membrane"/>
    <property type="evidence" value="ECO:0007669"/>
    <property type="project" value="UniProtKB-SubCell"/>
</dbReference>
<evidence type="ECO:0000256" key="2">
    <source>
        <dbReference type="ARBA" id="ARBA00022448"/>
    </source>
</evidence>
<comment type="similarity">
    <text evidence="8">Belongs to the binding-protein-dependent transport system permease family. LivHM subfamily.</text>
</comment>
<dbReference type="RefSeq" id="WP_147104457.1">
    <property type="nucleotide sequence ID" value="NZ_BJVJ01000011.1"/>
</dbReference>
<dbReference type="InterPro" id="IPR001851">
    <property type="entry name" value="ABC_transp_permease"/>
</dbReference>
<keyword evidence="2" id="KW-0813">Transport</keyword>
<dbReference type="CDD" id="cd06582">
    <property type="entry name" value="TM_PBP1_LivH_like"/>
    <property type="match status" value="1"/>
</dbReference>
<comment type="caution">
    <text evidence="10">The sequence shown here is derived from an EMBL/GenBank/DDBJ whole genome shotgun (WGS) entry which is preliminary data.</text>
</comment>
<feature type="transmembrane region" description="Helical" evidence="9">
    <location>
        <begin position="136"/>
        <end position="155"/>
    </location>
</feature>
<evidence type="ECO:0000256" key="5">
    <source>
        <dbReference type="ARBA" id="ARBA00022970"/>
    </source>
</evidence>
<dbReference type="Proteomes" id="UP000321685">
    <property type="component" value="Unassembled WGS sequence"/>
</dbReference>
<keyword evidence="4 9" id="KW-0812">Transmembrane</keyword>
<feature type="transmembrane region" description="Helical" evidence="9">
    <location>
        <begin position="90"/>
        <end position="109"/>
    </location>
</feature>
<dbReference type="GO" id="GO:0022857">
    <property type="term" value="F:transmembrane transporter activity"/>
    <property type="evidence" value="ECO:0007669"/>
    <property type="project" value="InterPro"/>
</dbReference>
<dbReference type="EMBL" id="BJVJ01000011">
    <property type="protein sequence ID" value="GEL22710.1"/>
    <property type="molecule type" value="Genomic_DNA"/>
</dbReference>
<dbReference type="OrthoDB" id="9807115at2"/>
<evidence type="ECO:0000256" key="1">
    <source>
        <dbReference type="ARBA" id="ARBA00004651"/>
    </source>
</evidence>
<evidence type="ECO:0000313" key="10">
    <source>
        <dbReference type="EMBL" id="GEL22710.1"/>
    </source>
</evidence>